<dbReference type="EMBL" id="JBHRTN010000008">
    <property type="protein sequence ID" value="MFC3124906.1"/>
    <property type="molecule type" value="Genomic_DNA"/>
</dbReference>
<comment type="similarity">
    <text evidence="2">Belongs to the PqiA family.</text>
</comment>
<feature type="transmembrane region" description="Helical" evidence="8">
    <location>
        <begin position="194"/>
        <end position="213"/>
    </location>
</feature>
<dbReference type="NCBIfam" id="TIGR00155">
    <property type="entry name" value="pqiA_fam"/>
    <property type="match status" value="1"/>
</dbReference>
<dbReference type="Pfam" id="PF04403">
    <property type="entry name" value="PqiA"/>
    <property type="match status" value="2"/>
</dbReference>
<evidence type="ECO:0000256" key="1">
    <source>
        <dbReference type="ARBA" id="ARBA00004429"/>
    </source>
</evidence>
<evidence type="ECO:0000256" key="5">
    <source>
        <dbReference type="ARBA" id="ARBA00022692"/>
    </source>
</evidence>
<comment type="caution">
    <text evidence="9">The sequence shown here is derived from an EMBL/GenBank/DDBJ whole genome shotgun (WGS) entry which is preliminary data.</text>
</comment>
<evidence type="ECO:0000256" key="6">
    <source>
        <dbReference type="ARBA" id="ARBA00022989"/>
    </source>
</evidence>
<dbReference type="PANTHER" id="PTHR30462:SF3">
    <property type="entry name" value="INTERMEMBRANE TRANSPORT PROTEIN PQIA"/>
    <property type="match status" value="1"/>
</dbReference>
<keyword evidence="6 8" id="KW-1133">Transmembrane helix</keyword>
<evidence type="ECO:0000256" key="2">
    <source>
        <dbReference type="ARBA" id="ARBA00007555"/>
    </source>
</evidence>
<comment type="subcellular location">
    <subcellularLocation>
        <location evidence="1">Cell inner membrane</location>
        <topology evidence="1">Multi-pass membrane protein</topology>
    </subcellularLocation>
</comment>
<evidence type="ECO:0000256" key="7">
    <source>
        <dbReference type="ARBA" id="ARBA00023136"/>
    </source>
</evidence>
<feature type="transmembrane region" description="Helical" evidence="8">
    <location>
        <begin position="111"/>
        <end position="132"/>
    </location>
</feature>
<organism evidence="9 10">
    <name type="scientific">Teichococcus globiformis</name>
    <dbReference type="NCBI Taxonomy" id="2307229"/>
    <lineage>
        <taxon>Bacteria</taxon>
        <taxon>Pseudomonadati</taxon>
        <taxon>Pseudomonadota</taxon>
        <taxon>Alphaproteobacteria</taxon>
        <taxon>Acetobacterales</taxon>
        <taxon>Roseomonadaceae</taxon>
        <taxon>Roseomonas</taxon>
    </lineage>
</organism>
<evidence type="ECO:0000256" key="3">
    <source>
        <dbReference type="ARBA" id="ARBA00022475"/>
    </source>
</evidence>
<evidence type="ECO:0000256" key="8">
    <source>
        <dbReference type="SAM" id="Phobius"/>
    </source>
</evidence>
<keyword evidence="5 8" id="KW-0812">Transmembrane</keyword>
<sequence length="442" mass="47620">MSPASRPALACDAAEAALSGGTGLARQCHDCGMMLRLHPQAVGVDSRCPRCGAVLRRHHARPLDAPFALALASLMLCAMSLSMPFLTLRLLGQVRGSRIESGASAFAEDGLWLLAIVVVVTLVLVPLARLMLRLTVLGGLHLRHPPPWLGPRLMIPALRWHGHLGAWTMLEVFLFGALVSYTRLVDLAEVELGPAVYGLGAVVLALVAADAMFEPQAAWDAMEARGMMAPHTRLARPGTARSLSCHSCRRVTRAPDGAGCPRCGATLHHRKPNSVARSWALLFAAAVLYIPSNYYPVMNIITLGRGGPHTILGGVVEFVHTGFWPLALIVFLASVAVPMLKLVGLGIMLMSIRRRSTRNLRRKTQLYRVVEALGRWSMIDVFVVSVLIALVRFGAIASIHAEVGAACFGAVVILTMIAAECFDPRLMWDAAGANEQEAARPR</sequence>
<dbReference type="RefSeq" id="WP_379595331.1">
    <property type="nucleotide sequence ID" value="NZ_JBHRTN010000008.1"/>
</dbReference>
<evidence type="ECO:0000313" key="9">
    <source>
        <dbReference type="EMBL" id="MFC3124906.1"/>
    </source>
</evidence>
<evidence type="ECO:0000313" key="10">
    <source>
        <dbReference type="Proteomes" id="UP001595593"/>
    </source>
</evidence>
<evidence type="ECO:0000256" key="4">
    <source>
        <dbReference type="ARBA" id="ARBA00022519"/>
    </source>
</evidence>
<keyword evidence="3" id="KW-1003">Cell membrane</keyword>
<feature type="transmembrane region" description="Helical" evidence="8">
    <location>
        <begin position="67"/>
        <end position="91"/>
    </location>
</feature>
<dbReference type="PANTHER" id="PTHR30462">
    <property type="entry name" value="INTERMEMBRANE TRANSPORT PROTEIN PQIB-RELATED"/>
    <property type="match status" value="1"/>
</dbReference>
<dbReference type="InterPro" id="IPR051800">
    <property type="entry name" value="PqiA-PqiB_transport"/>
</dbReference>
<dbReference type="Proteomes" id="UP001595593">
    <property type="component" value="Unassembled WGS sequence"/>
</dbReference>
<keyword evidence="4" id="KW-0997">Cell inner membrane</keyword>
<protein>
    <submittedName>
        <fullName evidence="9">Paraquat-inducible protein A</fullName>
    </submittedName>
</protein>
<keyword evidence="10" id="KW-1185">Reference proteome</keyword>
<keyword evidence="7 8" id="KW-0472">Membrane</keyword>
<feature type="transmembrane region" description="Helical" evidence="8">
    <location>
        <begin position="323"/>
        <end position="352"/>
    </location>
</feature>
<accession>A0ABV7FZU5</accession>
<proteinExistence type="inferred from homology"/>
<feature type="transmembrane region" description="Helical" evidence="8">
    <location>
        <begin position="164"/>
        <end position="182"/>
    </location>
</feature>
<feature type="transmembrane region" description="Helical" evidence="8">
    <location>
        <begin position="399"/>
        <end position="419"/>
    </location>
</feature>
<dbReference type="InterPro" id="IPR005219">
    <property type="entry name" value="PqiA-like_proteobact"/>
</dbReference>
<name>A0ABV7FZU5_9PROT</name>
<reference evidence="10" key="1">
    <citation type="journal article" date="2019" name="Int. J. Syst. Evol. Microbiol.">
        <title>The Global Catalogue of Microorganisms (GCM) 10K type strain sequencing project: providing services to taxonomists for standard genome sequencing and annotation.</title>
        <authorList>
            <consortium name="The Broad Institute Genomics Platform"/>
            <consortium name="The Broad Institute Genome Sequencing Center for Infectious Disease"/>
            <person name="Wu L."/>
            <person name="Ma J."/>
        </authorList>
    </citation>
    <scope>NUCLEOTIDE SEQUENCE [LARGE SCALE GENOMIC DNA]</scope>
    <source>
        <strain evidence="10">KCTC 52094</strain>
    </source>
</reference>
<gene>
    <name evidence="9" type="ORF">ACFOD4_07535</name>
</gene>
<feature type="transmembrane region" description="Helical" evidence="8">
    <location>
        <begin position="279"/>
        <end position="303"/>
    </location>
</feature>
<feature type="transmembrane region" description="Helical" evidence="8">
    <location>
        <begin position="373"/>
        <end position="393"/>
    </location>
</feature>
<dbReference type="InterPro" id="IPR007498">
    <property type="entry name" value="PqiA-like"/>
</dbReference>